<dbReference type="Gene3D" id="3.90.190.20">
    <property type="entry name" value="Mur ligase, C-terminal domain"/>
    <property type="match status" value="1"/>
</dbReference>
<dbReference type="SUPFAM" id="SSF53244">
    <property type="entry name" value="MurD-like peptide ligases, peptide-binding domain"/>
    <property type="match status" value="1"/>
</dbReference>
<dbReference type="GO" id="GO:0005524">
    <property type="term" value="F:ATP binding"/>
    <property type="evidence" value="ECO:0007669"/>
    <property type="project" value="InterPro"/>
</dbReference>
<evidence type="ECO:0000256" key="1">
    <source>
        <dbReference type="ARBA" id="ARBA00005898"/>
    </source>
</evidence>
<reference evidence="5 6" key="1">
    <citation type="submission" date="2019-09" db="EMBL/GenBank/DDBJ databases">
        <title>Characterisation of the sponge microbiome using genome-centric metagenomics.</title>
        <authorList>
            <person name="Engelberts J.P."/>
            <person name="Robbins S.J."/>
            <person name="De Goeij J.M."/>
            <person name="Aranda M."/>
            <person name="Bell S.C."/>
            <person name="Webster N.S."/>
        </authorList>
    </citation>
    <scope>NUCLEOTIDE SEQUENCE [LARGE SCALE GENOMIC DNA]</scope>
    <source>
        <strain evidence="5">SB0662_bin_43</strain>
    </source>
</reference>
<dbReference type="InterPro" id="IPR005761">
    <property type="entry name" value="UDP-N-AcMur-Glu-dNH2Pim_ligase"/>
</dbReference>
<feature type="domain" description="Mur ligase central" evidence="4">
    <location>
        <begin position="41"/>
        <end position="242"/>
    </location>
</feature>
<proteinExistence type="inferred from homology"/>
<feature type="domain" description="Mur ligase C-terminal" evidence="3">
    <location>
        <begin position="265"/>
        <end position="392"/>
    </location>
</feature>
<dbReference type="Gene3D" id="3.40.1190.10">
    <property type="entry name" value="Mur-like, catalytic domain"/>
    <property type="match status" value="1"/>
</dbReference>
<dbReference type="UniPathway" id="UPA00219"/>
<dbReference type="PANTHER" id="PTHR23135:SF4">
    <property type="entry name" value="UDP-N-ACETYLMURAMOYL-L-ALANYL-D-GLUTAMATE--2,6-DIAMINOPIMELATE LIGASE MURE HOMOLOG, CHLOROPLASTIC"/>
    <property type="match status" value="1"/>
</dbReference>
<dbReference type="EMBL" id="VXOY01000008">
    <property type="protein sequence ID" value="MYE38043.1"/>
    <property type="molecule type" value="Genomic_DNA"/>
</dbReference>
<dbReference type="NCBIfam" id="TIGR01085">
    <property type="entry name" value="murE"/>
    <property type="match status" value="1"/>
</dbReference>
<keyword evidence="5" id="KW-0436">Ligase</keyword>
<evidence type="ECO:0000259" key="4">
    <source>
        <dbReference type="Pfam" id="PF08245"/>
    </source>
</evidence>
<dbReference type="GO" id="GO:0016881">
    <property type="term" value="F:acid-amino acid ligase activity"/>
    <property type="evidence" value="ECO:0007669"/>
    <property type="project" value="InterPro"/>
</dbReference>
<evidence type="ECO:0000313" key="6">
    <source>
        <dbReference type="Proteomes" id="UP000449092"/>
    </source>
</evidence>
<accession>A0A845DL52</accession>
<name>A0A845DL52_9BACT</name>
<evidence type="ECO:0000313" key="5">
    <source>
        <dbReference type="EMBL" id="MYE38043.1"/>
    </source>
</evidence>
<comment type="similarity">
    <text evidence="1">Belongs to the MurCDEF family. MurE subfamily.</text>
</comment>
<sequence>MKEQIRRYIPERVLDWYHAVWAFLGVVVYRNPSHHIRVIGITGTNGKTSTTHIASDILEMCGLKVGSLSSLRFKIGGSEEQNLFKMTMPGRMHIQRMMRQAVNAECDVFVMEVTSEGIKQNRHRGIRFDTVVFLNLTPEHIERHGSFDAYKKTKAKLFAHTQHRVAIVNADDSHADYFSSFPCEKVVCYTVTDVNRKDVSMVRAHNVSAQRDGIAFEIDNVAFHAPLLGMFNVSNSLAAISICLEQGVALENISSIFPSIHGIDGRAEIVLNEPRVIVDYAHTPDGLEKIYAMAKTVQGDGGKKVCVLGSAGGGRDKWKRPEMGKIAEQECDEIILTDEDPYDEDPEKIIEEVKKGISNQEKVSVVLDRREAIHKALARSNKQDTVVITGKGAEPWMVTKQGKIPWDDRKIVFEEWEKIEHDTYI</sequence>
<gene>
    <name evidence="5" type="ORF">F4X82_00800</name>
</gene>
<keyword evidence="2" id="KW-0573">Peptidoglycan synthesis</keyword>
<keyword evidence="2" id="KW-0131">Cell cycle</keyword>
<dbReference type="GO" id="GO:0009252">
    <property type="term" value="P:peptidoglycan biosynthetic process"/>
    <property type="evidence" value="ECO:0007669"/>
    <property type="project" value="UniProtKB-UniPathway"/>
</dbReference>
<keyword evidence="2" id="KW-0133">Cell shape</keyword>
<evidence type="ECO:0000256" key="2">
    <source>
        <dbReference type="RuleBase" id="RU004135"/>
    </source>
</evidence>
<protein>
    <submittedName>
        <fullName evidence="5">UDP-N-acetylmuramoyl-L-alanyl-D-glutamate--2, 6-diaminopimelate ligase</fullName>
    </submittedName>
</protein>
<dbReference type="Pfam" id="PF02875">
    <property type="entry name" value="Mur_ligase_C"/>
    <property type="match status" value="1"/>
</dbReference>
<dbReference type="GO" id="GO:0071555">
    <property type="term" value="P:cell wall organization"/>
    <property type="evidence" value="ECO:0007669"/>
    <property type="project" value="UniProtKB-KW"/>
</dbReference>
<dbReference type="AlphaFoldDB" id="A0A845DL52"/>
<keyword evidence="2" id="KW-0961">Cell wall biogenesis/degradation</keyword>
<dbReference type="PANTHER" id="PTHR23135">
    <property type="entry name" value="MUR LIGASE FAMILY MEMBER"/>
    <property type="match status" value="1"/>
</dbReference>
<dbReference type="GO" id="GO:0051301">
    <property type="term" value="P:cell division"/>
    <property type="evidence" value="ECO:0007669"/>
    <property type="project" value="UniProtKB-KW"/>
</dbReference>
<comment type="caution">
    <text evidence="5">The sequence shown here is derived from an EMBL/GenBank/DDBJ whole genome shotgun (WGS) entry which is preliminary data.</text>
</comment>
<dbReference type="GO" id="GO:0005737">
    <property type="term" value="C:cytoplasm"/>
    <property type="evidence" value="ECO:0007669"/>
    <property type="project" value="UniProtKB-SubCell"/>
</dbReference>
<dbReference type="InterPro" id="IPR036615">
    <property type="entry name" value="Mur_ligase_C_dom_sf"/>
</dbReference>
<dbReference type="Proteomes" id="UP000449092">
    <property type="component" value="Unassembled WGS sequence"/>
</dbReference>
<organism evidence="5 6">
    <name type="scientific">Candidatus Spechtbacteria bacterium SB0662_bin_43</name>
    <dbReference type="NCBI Taxonomy" id="2604897"/>
    <lineage>
        <taxon>Bacteria</taxon>
        <taxon>Candidatus Spechtiibacteriota</taxon>
    </lineage>
</organism>
<comment type="pathway">
    <text evidence="2">Cell wall biogenesis; peptidoglycan biosynthesis.</text>
</comment>
<dbReference type="SUPFAM" id="SSF53623">
    <property type="entry name" value="MurD-like peptide ligases, catalytic domain"/>
    <property type="match status" value="1"/>
</dbReference>
<dbReference type="InterPro" id="IPR013221">
    <property type="entry name" value="Mur_ligase_cen"/>
</dbReference>
<keyword evidence="2" id="KW-0132">Cell division</keyword>
<dbReference type="GO" id="GO:0008360">
    <property type="term" value="P:regulation of cell shape"/>
    <property type="evidence" value="ECO:0007669"/>
    <property type="project" value="UniProtKB-KW"/>
</dbReference>
<dbReference type="InterPro" id="IPR004101">
    <property type="entry name" value="Mur_ligase_C"/>
</dbReference>
<comment type="subcellular location">
    <subcellularLocation>
        <location evidence="2">Cytoplasm</location>
    </subcellularLocation>
</comment>
<evidence type="ECO:0000259" key="3">
    <source>
        <dbReference type="Pfam" id="PF02875"/>
    </source>
</evidence>
<dbReference type="InterPro" id="IPR036565">
    <property type="entry name" value="Mur-like_cat_sf"/>
</dbReference>
<dbReference type="Pfam" id="PF08245">
    <property type="entry name" value="Mur_ligase_M"/>
    <property type="match status" value="1"/>
</dbReference>